<evidence type="ECO:0000256" key="8">
    <source>
        <dbReference type="ARBA" id="ARBA00023170"/>
    </source>
</evidence>
<evidence type="ECO:0000256" key="6">
    <source>
        <dbReference type="ARBA" id="ARBA00023040"/>
    </source>
</evidence>
<name>A0A2G9S220_AQUCT</name>
<dbReference type="GO" id="GO:0004930">
    <property type="term" value="F:G protein-coupled receptor activity"/>
    <property type="evidence" value="ECO:0007669"/>
    <property type="project" value="UniProtKB-KW"/>
</dbReference>
<evidence type="ECO:0000256" key="4">
    <source>
        <dbReference type="ARBA" id="ARBA00022725"/>
    </source>
</evidence>
<evidence type="ECO:0000256" key="2">
    <source>
        <dbReference type="ARBA" id="ARBA00022475"/>
    </source>
</evidence>
<evidence type="ECO:0000256" key="9">
    <source>
        <dbReference type="ARBA" id="ARBA00023224"/>
    </source>
</evidence>
<keyword evidence="9" id="KW-0807">Transducer</keyword>
<dbReference type="Pfam" id="PF00001">
    <property type="entry name" value="7tm_1"/>
    <property type="match status" value="1"/>
</dbReference>
<feature type="transmembrane region" description="Helical" evidence="10">
    <location>
        <begin position="70"/>
        <end position="89"/>
    </location>
</feature>
<keyword evidence="4" id="KW-0716">Sensory transduction</keyword>
<evidence type="ECO:0000256" key="1">
    <source>
        <dbReference type="ARBA" id="ARBA00004651"/>
    </source>
</evidence>
<evidence type="ECO:0000256" key="3">
    <source>
        <dbReference type="ARBA" id="ARBA00022692"/>
    </source>
</evidence>
<dbReference type="AlphaFoldDB" id="A0A2G9S220"/>
<dbReference type="OrthoDB" id="9631331at2759"/>
<dbReference type="EMBL" id="KV929547">
    <property type="protein sequence ID" value="PIO34208.1"/>
    <property type="molecule type" value="Genomic_DNA"/>
</dbReference>
<dbReference type="InterPro" id="IPR000276">
    <property type="entry name" value="GPCR_Rhodpsn"/>
</dbReference>
<keyword evidence="8" id="KW-0675">Receptor</keyword>
<keyword evidence="13" id="KW-1185">Reference proteome</keyword>
<sequence length="91" mass="10558">MELSAVGFSRQQKRGVLFHFKDSISFVGCMTQFYFHFGAIENFLLAIMAYDRYVAVCIPLRYLLIMSPNVCFKLLWGSWVFGFIVIIMLSL</sequence>
<dbReference type="SUPFAM" id="SSF81321">
    <property type="entry name" value="Family A G protein-coupled receptor-like"/>
    <property type="match status" value="1"/>
</dbReference>
<dbReference type="PANTHER" id="PTHR26452">
    <property type="entry name" value="OLFACTORY RECEPTOR"/>
    <property type="match status" value="1"/>
</dbReference>
<evidence type="ECO:0000313" key="13">
    <source>
        <dbReference type="Proteomes" id="UP000228934"/>
    </source>
</evidence>
<dbReference type="InterPro" id="IPR017452">
    <property type="entry name" value="GPCR_Rhodpsn_7TM"/>
</dbReference>
<evidence type="ECO:0000256" key="5">
    <source>
        <dbReference type="ARBA" id="ARBA00022989"/>
    </source>
</evidence>
<keyword evidence="4" id="KW-0552">Olfaction</keyword>
<evidence type="ECO:0000256" key="7">
    <source>
        <dbReference type="ARBA" id="ARBA00023136"/>
    </source>
</evidence>
<proteinExistence type="predicted"/>
<keyword evidence="3 10" id="KW-0812">Transmembrane</keyword>
<dbReference type="Gene3D" id="1.20.1070.10">
    <property type="entry name" value="Rhodopsin 7-helix transmembrane proteins"/>
    <property type="match status" value="1"/>
</dbReference>
<dbReference type="GO" id="GO:0004984">
    <property type="term" value="F:olfactory receptor activity"/>
    <property type="evidence" value="ECO:0007669"/>
    <property type="project" value="InterPro"/>
</dbReference>
<feature type="transmembrane region" description="Helical" evidence="10">
    <location>
        <begin position="33"/>
        <end position="50"/>
    </location>
</feature>
<evidence type="ECO:0000256" key="10">
    <source>
        <dbReference type="SAM" id="Phobius"/>
    </source>
</evidence>
<dbReference type="PROSITE" id="PS50262">
    <property type="entry name" value="G_PROTEIN_RECEP_F1_2"/>
    <property type="match status" value="1"/>
</dbReference>
<protein>
    <recommendedName>
        <fullName evidence="11">G-protein coupled receptors family 1 profile domain-containing protein</fullName>
    </recommendedName>
</protein>
<accession>A0A2G9S220</accession>
<organism evidence="12 13">
    <name type="scientific">Aquarana catesbeiana</name>
    <name type="common">American bullfrog</name>
    <name type="synonym">Rana catesbeiana</name>
    <dbReference type="NCBI Taxonomy" id="8400"/>
    <lineage>
        <taxon>Eukaryota</taxon>
        <taxon>Metazoa</taxon>
        <taxon>Chordata</taxon>
        <taxon>Craniata</taxon>
        <taxon>Vertebrata</taxon>
        <taxon>Euteleostomi</taxon>
        <taxon>Amphibia</taxon>
        <taxon>Batrachia</taxon>
        <taxon>Anura</taxon>
        <taxon>Neobatrachia</taxon>
        <taxon>Ranoidea</taxon>
        <taxon>Ranidae</taxon>
        <taxon>Aquarana</taxon>
    </lineage>
</organism>
<keyword evidence="7 10" id="KW-0472">Membrane</keyword>
<keyword evidence="2" id="KW-1003">Cell membrane</keyword>
<comment type="subcellular location">
    <subcellularLocation>
        <location evidence="1">Cell membrane</location>
        <topology evidence="1">Multi-pass membrane protein</topology>
    </subcellularLocation>
</comment>
<dbReference type="Proteomes" id="UP000228934">
    <property type="component" value="Unassembled WGS sequence"/>
</dbReference>
<evidence type="ECO:0000259" key="11">
    <source>
        <dbReference type="PROSITE" id="PS50262"/>
    </source>
</evidence>
<dbReference type="InterPro" id="IPR000725">
    <property type="entry name" value="Olfact_rcpt"/>
</dbReference>
<evidence type="ECO:0000313" key="12">
    <source>
        <dbReference type="EMBL" id="PIO34208.1"/>
    </source>
</evidence>
<dbReference type="InterPro" id="IPR050516">
    <property type="entry name" value="Olfactory_GPCR"/>
</dbReference>
<feature type="domain" description="G-protein coupled receptors family 1 profile" evidence="11">
    <location>
        <begin position="43"/>
        <end position="91"/>
    </location>
</feature>
<dbReference type="GO" id="GO:0005886">
    <property type="term" value="C:plasma membrane"/>
    <property type="evidence" value="ECO:0007669"/>
    <property type="project" value="UniProtKB-SubCell"/>
</dbReference>
<gene>
    <name evidence="12" type="ORF">AB205_0200980</name>
</gene>
<reference evidence="13" key="1">
    <citation type="journal article" date="2017" name="Nat. Commun.">
        <title>The North American bullfrog draft genome provides insight into hormonal regulation of long noncoding RNA.</title>
        <authorList>
            <person name="Hammond S.A."/>
            <person name="Warren R.L."/>
            <person name="Vandervalk B.P."/>
            <person name="Kucuk E."/>
            <person name="Khan H."/>
            <person name="Gibb E.A."/>
            <person name="Pandoh P."/>
            <person name="Kirk H."/>
            <person name="Zhao Y."/>
            <person name="Jones M."/>
            <person name="Mungall A.J."/>
            <person name="Coope R."/>
            <person name="Pleasance S."/>
            <person name="Moore R.A."/>
            <person name="Holt R.A."/>
            <person name="Round J.M."/>
            <person name="Ohora S."/>
            <person name="Walle B.V."/>
            <person name="Veldhoen N."/>
            <person name="Helbing C.C."/>
            <person name="Birol I."/>
        </authorList>
    </citation>
    <scope>NUCLEOTIDE SEQUENCE [LARGE SCALE GENOMIC DNA]</scope>
</reference>
<keyword evidence="5 10" id="KW-1133">Transmembrane helix</keyword>
<dbReference type="PRINTS" id="PR00245">
    <property type="entry name" value="OLFACTORYR"/>
</dbReference>
<keyword evidence="6" id="KW-0297">G-protein coupled receptor</keyword>